<accession>A0AAD6CRN2</accession>
<dbReference type="PANTHER" id="PTHR38790">
    <property type="entry name" value="2EXR DOMAIN-CONTAINING PROTEIN-RELATED"/>
    <property type="match status" value="1"/>
</dbReference>
<comment type="caution">
    <text evidence="3">The sequence shown here is derived from an EMBL/GenBank/DDBJ whole genome shotgun (WGS) entry which is preliminary data.</text>
</comment>
<dbReference type="AlphaFoldDB" id="A0AAD6CRN2"/>
<dbReference type="EMBL" id="JAQIZZ010000007">
    <property type="protein sequence ID" value="KAJ5533610.1"/>
    <property type="molecule type" value="Genomic_DNA"/>
</dbReference>
<reference evidence="3 4" key="1">
    <citation type="journal article" date="2023" name="IMA Fungus">
        <title>Comparative genomic study of the Penicillium genus elucidates a diverse pangenome and 15 lateral gene transfer events.</title>
        <authorList>
            <person name="Petersen C."/>
            <person name="Sorensen T."/>
            <person name="Nielsen M.R."/>
            <person name="Sondergaard T.E."/>
            <person name="Sorensen J.L."/>
            <person name="Fitzpatrick D.A."/>
            <person name="Frisvad J.C."/>
            <person name="Nielsen K.L."/>
        </authorList>
    </citation>
    <scope>NUCLEOTIDE SEQUENCE [LARGE SCALE GENOMIC DNA]</scope>
    <source>
        <strain evidence="3 4">IBT 35679</strain>
    </source>
</reference>
<name>A0AAD6CRN2_9EURO</name>
<dbReference type="Proteomes" id="UP001220324">
    <property type="component" value="Unassembled WGS sequence"/>
</dbReference>
<gene>
    <name evidence="3" type="ORF">N7494_010162</name>
</gene>
<protein>
    <recommendedName>
        <fullName evidence="2">DUF7730 domain-containing protein</fullName>
    </recommendedName>
</protein>
<dbReference type="PANTHER" id="PTHR38790:SF4">
    <property type="entry name" value="2EXR DOMAIN-CONTAINING PROTEIN"/>
    <property type="match status" value="1"/>
</dbReference>
<evidence type="ECO:0000313" key="3">
    <source>
        <dbReference type="EMBL" id="KAJ5533610.1"/>
    </source>
</evidence>
<evidence type="ECO:0000259" key="2">
    <source>
        <dbReference type="Pfam" id="PF24864"/>
    </source>
</evidence>
<evidence type="ECO:0000313" key="4">
    <source>
        <dbReference type="Proteomes" id="UP001220324"/>
    </source>
</evidence>
<dbReference type="InterPro" id="IPR056632">
    <property type="entry name" value="DUF7730"/>
</dbReference>
<feature type="domain" description="DUF7730" evidence="2">
    <location>
        <begin position="57"/>
        <end position="250"/>
    </location>
</feature>
<sequence>MRHFDTWVIRDPYSIWHYYSTGQRWQDTVQSLIQERKICSPTMTNEPPINPKQPMNSQTTSSLHRLPPEVRQMIWTYVFGSNTIHLVTIKNKLRHVRCPQENPSLPQHRHCCPLTPARWRIYDGRVPGHSDRLLYPHTHDLLPENLSNSHSALLRSCQAIYAEASDLLYRNATFDVDDLHTFIAFTQSIGKRHLASIRRLTVQWMPVWQPLSGQDHKGSIYAHTHSDALWIQFWDIVAQLPNLSELKLSIDLGRFTGMVSGGVGWWLLRVDSSEFRLYLLSRGYCRC</sequence>
<proteinExistence type="predicted"/>
<organism evidence="3 4">
    <name type="scientific">Penicillium frequentans</name>
    <dbReference type="NCBI Taxonomy" id="3151616"/>
    <lineage>
        <taxon>Eukaryota</taxon>
        <taxon>Fungi</taxon>
        <taxon>Dikarya</taxon>
        <taxon>Ascomycota</taxon>
        <taxon>Pezizomycotina</taxon>
        <taxon>Eurotiomycetes</taxon>
        <taxon>Eurotiomycetidae</taxon>
        <taxon>Eurotiales</taxon>
        <taxon>Aspergillaceae</taxon>
        <taxon>Penicillium</taxon>
    </lineage>
</organism>
<dbReference type="Pfam" id="PF24864">
    <property type="entry name" value="DUF7730"/>
    <property type="match status" value="1"/>
</dbReference>
<keyword evidence="4" id="KW-1185">Reference proteome</keyword>
<evidence type="ECO:0000256" key="1">
    <source>
        <dbReference type="SAM" id="MobiDB-lite"/>
    </source>
</evidence>
<feature type="region of interest" description="Disordered" evidence="1">
    <location>
        <begin position="41"/>
        <end position="62"/>
    </location>
</feature>